<dbReference type="InterPro" id="IPR002797">
    <property type="entry name" value="Polysacc_synth"/>
</dbReference>
<organism evidence="7 8">
    <name type="scientific">Vibrio tubiashii</name>
    <dbReference type="NCBI Taxonomy" id="29498"/>
    <lineage>
        <taxon>Bacteria</taxon>
        <taxon>Pseudomonadati</taxon>
        <taxon>Pseudomonadota</taxon>
        <taxon>Gammaproteobacteria</taxon>
        <taxon>Vibrionales</taxon>
        <taxon>Vibrionaceae</taxon>
        <taxon>Vibrio</taxon>
        <taxon>Vibrio oreintalis group</taxon>
    </lineage>
</organism>
<evidence type="ECO:0000313" key="7">
    <source>
        <dbReference type="EMBL" id="NOI82328.1"/>
    </source>
</evidence>
<dbReference type="GO" id="GO:0005886">
    <property type="term" value="C:plasma membrane"/>
    <property type="evidence" value="ECO:0007669"/>
    <property type="project" value="UniProtKB-SubCell"/>
</dbReference>
<feature type="transmembrane region" description="Helical" evidence="6">
    <location>
        <begin position="85"/>
        <end position="104"/>
    </location>
</feature>
<feature type="transmembrane region" description="Helical" evidence="6">
    <location>
        <begin position="254"/>
        <end position="273"/>
    </location>
</feature>
<evidence type="ECO:0000256" key="2">
    <source>
        <dbReference type="ARBA" id="ARBA00022475"/>
    </source>
</evidence>
<keyword evidence="2" id="KW-1003">Cell membrane</keyword>
<feature type="transmembrane region" description="Helical" evidence="6">
    <location>
        <begin position="9"/>
        <end position="27"/>
    </location>
</feature>
<feature type="transmembrane region" description="Helical" evidence="6">
    <location>
        <begin position="450"/>
        <end position="468"/>
    </location>
</feature>
<keyword evidence="4 6" id="KW-1133">Transmembrane helix</keyword>
<protein>
    <submittedName>
        <fullName evidence="7">Oligosaccharide flippase family protein</fullName>
    </submittedName>
</protein>
<feature type="transmembrane region" description="Helical" evidence="6">
    <location>
        <begin position="396"/>
        <end position="415"/>
    </location>
</feature>
<feature type="transmembrane region" description="Helical" evidence="6">
    <location>
        <begin position="294"/>
        <end position="317"/>
    </location>
</feature>
<evidence type="ECO:0000256" key="6">
    <source>
        <dbReference type="SAM" id="Phobius"/>
    </source>
</evidence>
<dbReference type="RefSeq" id="WP_171323783.1">
    <property type="nucleotide sequence ID" value="NZ_VTXO01000007.1"/>
</dbReference>
<feature type="transmembrane region" description="Helical" evidence="6">
    <location>
        <begin position="179"/>
        <end position="198"/>
    </location>
</feature>
<dbReference type="PANTHER" id="PTHR30250:SF26">
    <property type="entry name" value="PSMA PROTEIN"/>
    <property type="match status" value="1"/>
</dbReference>
<feature type="transmembrane region" description="Helical" evidence="6">
    <location>
        <begin position="33"/>
        <end position="51"/>
    </location>
</feature>
<comment type="caution">
    <text evidence="7">The sequence shown here is derived from an EMBL/GenBank/DDBJ whole genome shotgun (WGS) entry which is preliminary data.</text>
</comment>
<feature type="transmembrane region" description="Helical" evidence="6">
    <location>
        <begin position="153"/>
        <end position="173"/>
    </location>
</feature>
<dbReference type="EMBL" id="VTXO01000007">
    <property type="protein sequence ID" value="NOI82328.1"/>
    <property type="molecule type" value="Genomic_DNA"/>
</dbReference>
<evidence type="ECO:0000256" key="5">
    <source>
        <dbReference type="ARBA" id="ARBA00023136"/>
    </source>
</evidence>
<dbReference type="InterPro" id="IPR050833">
    <property type="entry name" value="Poly_Biosynth_Transport"/>
</dbReference>
<sequence length="481" mass="53964">MKVDVISNYINQVVNISIRFLMIPIYVDSFGVSSYGLIGFYLSLTSIMVLLDFGMGYAANKTLAECNSDNNLIGVIPNLLFVERIYLAVAVFLGLIVFLTSGFISEEWLTIDDLSIDGSYIITLMGLLIIVSWPQSLYQSMLSGQKKFLRMNVILCFMNIATNLIMFIVLMQMKTGIESYFYVMIVTMFVQTLLLRWASWKALPRVRCEFNKLEFKRFFSFAANITIFSISSLFYFQGPILLLTTFSTTGELGVYNLSLTFPMAILTLIYPITSTAFPRLVGALPDGSDNAYKTFYYTMSIVTIMASVILVVVGLNMEFIYNFWLNGNENVVAMLAVSMYLLLSVFIHALYIIVANVLLANGHAKTLSFGYALSTMVLFVTVLVVETVDALLISKLWVICAIIVLVWSLLLLLRLNAHYSLLWGKSFVMNIAPCLVLAYVILYLDSIIKGAEYIFVSSVLLAVLFNVLSLKKVYTGLSNVK</sequence>
<comment type="subcellular location">
    <subcellularLocation>
        <location evidence="1">Cell membrane</location>
        <topology evidence="1">Multi-pass membrane protein</topology>
    </subcellularLocation>
</comment>
<dbReference type="PANTHER" id="PTHR30250">
    <property type="entry name" value="PST FAMILY PREDICTED COLANIC ACID TRANSPORTER"/>
    <property type="match status" value="1"/>
</dbReference>
<evidence type="ECO:0000256" key="4">
    <source>
        <dbReference type="ARBA" id="ARBA00022989"/>
    </source>
</evidence>
<evidence type="ECO:0000256" key="1">
    <source>
        <dbReference type="ARBA" id="ARBA00004651"/>
    </source>
</evidence>
<proteinExistence type="predicted"/>
<dbReference type="Proteomes" id="UP000572722">
    <property type="component" value="Unassembled WGS sequence"/>
</dbReference>
<gene>
    <name evidence="7" type="ORF">F0237_16795</name>
</gene>
<dbReference type="Pfam" id="PF01943">
    <property type="entry name" value="Polysacc_synt"/>
    <property type="match status" value="1"/>
</dbReference>
<keyword evidence="5 6" id="KW-0472">Membrane</keyword>
<feature type="transmembrane region" description="Helical" evidence="6">
    <location>
        <begin position="427"/>
        <end position="444"/>
    </location>
</feature>
<keyword evidence="3 6" id="KW-0812">Transmembrane</keyword>
<feature type="transmembrane region" description="Helical" evidence="6">
    <location>
        <begin position="116"/>
        <end position="133"/>
    </location>
</feature>
<accession>A0AAE5GSZ8</accession>
<feature type="transmembrane region" description="Helical" evidence="6">
    <location>
        <begin position="366"/>
        <end position="384"/>
    </location>
</feature>
<feature type="transmembrane region" description="Helical" evidence="6">
    <location>
        <begin position="337"/>
        <end position="359"/>
    </location>
</feature>
<evidence type="ECO:0000256" key="3">
    <source>
        <dbReference type="ARBA" id="ARBA00022692"/>
    </source>
</evidence>
<evidence type="ECO:0000313" key="8">
    <source>
        <dbReference type="Proteomes" id="UP000572722"/>
    </source>
</evidence>
<reference evidence="7 8" key="1">
    <citation type="submission" date="2019-08" db="EMBL/GenBank/DDBJ databases">
        <title>Draft genome sequencing and comparative genomics of hatchery-associated Vibrios.</title>
        <authorList>
            <person name="Kehlet-Delgado H."/>
            <person name="Mueller R.S."/>
        </authorList>
    </citation>
    <scope>NUCLEOTIDE SEQUENCE [LARGE SCALE GENOMIC DNA]</scope>
    <source>
        <strain evidence="7 8">01-65-5-1</strain>
    </source>
</reference>
<dbReference type="AlphaFoldDB" id="A0AAE5GSZ8"/>
<name>A0AAE5GSZ8_9VIBR</name>
<feature type="transmembrane region" description="Helical" evidence="6">
    <location>
        <begin position="218"/>
        <end position="242"/>
    </location>
</feature>